<gene>
    <name evidence="2" type="ORF">KM92DES2_12407</name>
</gene>
<sequence>MLTKEFHEVISHEGVVSIVSWATVEPHVVNTWNSYLIIPDDKTILIPAAGMRKTQANAEVNSRVKLTVGSKEAQGKKMGRGFLIEGNAEFLQSGPLFDQMKAKCPFTSRVLVVTVSSIEKTL</sequence>
<dbReference type="InterPro" id="IPR012349">
    <property type="entry name" value="Split_barrel_FMN-bd"/>
</dbReference>
<dbReference type="SUPFAM" id="SSF50475">
    <property type="entry name" value="FMN-binding split barrel"/>
    <property type="match status" value="1"/>
</dbReference>
<dbReference type="EMBL" id="FLUP01000001">
    <property type="protein sequence ID" value="SBW07979.1"/>
    <property type="molecule type" value="Genomic_DNA"/>
</dbReference>
<name>A0A212K8A9_9BACT</name>
<proteinExistence type="predicted"/>
<evidence type="ECO:0000313" key="2">
    <source>
        <dbReference type="EMBL" id="SBW07979.1"/>
    </source>
</evidence>
<feature type="domain" description="Pyridoxamine 5'-phosphate oxidase N-terminal" evidence="1">
    <location>
        <begin position="2"/>
        <end position="115"/>
    </location>
</feature>
<evidence type="ECO:0000259" key="1">
    <source>
        <dbReference type="Pfam" id="PF01243"/>
    </source>
</evidence>
<dbReference type="AlphaFoldDB" id="A0A212K8A9"/>
<dbReference type="InterPro" id="IPR011576">
    <property type="entry name" value="Pyridox_Oxase_N"/>
</dbReference>
<dbReference type="Gene3D" id="2.30.110.10">
    <property type="entry name" value="Electron Transport, Fmn-binding Protein, Chain A"/>
    <property type="match status" value="1"/>
</dbReference>
<accession>A0A212K8A9</accession>
<dbReference type="Pfam" id="PF01243">
    <property type="entry name" value="PNPOx_N"/>
    <property type="match status" value="1"/>
</dbReference>
<dbReference type="RefSeq" id="WP_215647921.1">
    <property type="nucleotide sequence ID" value="NZ_CAKSVL010000006.1"/>
</dbReference>
<protein>
    <submittedName>
        <fullName evidence="2">FMN-binding protein</fullName>
    </submittedName>
</protein>
<reference evidence="2" key="1">
    <citation type="submission" date="2016-04" db="EMBL/GenBank/DDBJ databases">
        <authorList>
            <person name="Evans L.H."/>
            <person name="Alamgir A."/>
            <person name="Owens N."/>
            <person name="Weber N.D."/>
            <person name="Virtaneva K."/>
            <person name="Barbian K."/>
            <person name="Babar A."/>
            <person name="Rosenke K."/>
        </authorList>
    </citation>
    <scope>NUCLEOTIDE SEQUENCE</scope>
    <source>
        <strain evidence="2">92-2</strain>
    </source>
</reference>
<organism evidence="2">
    <name type="scientific">uncultured Desulfovibrio sp</name>
    <dbReference type="NCBI Taxonomy" id="167968"/>
    <lineage>
        <taxon>Bacteria</taxon>
        <taxon>Pseudomonadati</taxon>
        <taxon>Thermodesulfobacteriota</taxon>
        <taxon>Desulfovibrionia</taxon>
        <taxon>Desulfovibrionales</taxon>
        <taxon>Desulfovibrionaceae</taxon>
        <taxon>Desulfovibrio</taxon>
        <taxon>environmental samples</taxon>
    </lineage>
</organism>